<comment type="caution">
    <text evidence="8">The sequence shown here is derived from an EMBL/GenBank/DDBJ whole genome shotgun (WGS) entry which is preliminary data.</text>
</comment>
<evidence type="ECO:0000256" key="1">
    <source>
        <dbReference type="ARBA" id="ARBA00022490"/>
    </source>
</evidence>
<dbReference type="PIRSF" id="PIRSF037565">
    <property type="entry name" value="RRNA_m2G_Mtase_RsmD_prd"/>
    <property type="match status" value="1"/>
</dbReference>
<dbReference type="Pfam" id="PF26049">
    <property type="entry name" value="RLMG_N"/>
    <property type="match status" value="1"/>
</dbReference>
<dbReference type="EMBL" id="JABEVQ010000004">
    <property type="protein sequence ID" value="NWN91657.1"/>
    <property type="molecule type" value="Genomic_DNA"/>
</dbReference>
<dbReference type="Gene3D" id="3.40.50.150">
    <property type="entry name" value="Vaccinia Virus protein VP39"/>
    <property type="match status" value="2"/>
</dbReference>
<dbReference type="CDD" id="cd02440">
    <property type="entry name" value="AdoMet_MTases"/>
    <property type="match status" value="1"/>
</dbReference>
<name>A0A851HRS7_9GAMM</name>
<evidence type="ECO:0000256" key="3">
    <source>
        <dbReference type="ARBA" id="ARBA00022603"/>
    </source>
</evidence>
<sequence>MSNVTTAVLELSSGSLTLSRPGTSDASLRAWSAADELLLKEAFAHLDAVPDAQVLVVDDQYGALTLGLSAWCPDVVADSAQLRAALTLNAELNPGSSAPGHVYSWGQPPPGQYDLILLRIPREADYLAWLLRWINGALTPGGVLLAAGMIKHLPDRSVDVFNAAVDVRNVSRAVKKARLITCGRGDETLDHWSGVWKGYELDGSGIRVIAMPAVFAREKLDQGTRLMLPHLQTALQACSPDARVLDLACGNGVLGLSALMAKPELEITFSDVSSQAVLSARHNTAAAFPSARALFVHADGVASDLEPFDLILLNPPFHEGGVVGDHIALRLFEQASRSLSARGRMLMVGNRHLGYHKSLRRFFPHIRQLDANPRFVVFEAWRH</sequence>
<feature type="domain" description="Methyltransferase small" evidence="6">
    <location>
        <begin position="206"/>
        <end position="378"/>
    </location>
</feature>
<dbReference type="InterPro" id="IPR002052">
    <property type="entry name" value="DNA_methylase_N6_adenine_CS"/>
</dbReference>
<dbReference type="InterPro" id="IPR017237">
    <property type="entry name" value="RLMG"/>
</dbReference>
<evidence type="ECO:0000256" key="4">
    <source>
        <dbReference type="ARBA" id="ARBA00022679"/>
    </source>
</evidence>
<dbReference type="GO" id="GO:0005737">
    <property type="term" value="C:cytoplasm"/>
    <property type="evidence" value="ECO:0007669"/>
    <property type="project" value="InterPro"/>
</dbReference>
<organism evidence="8 9">
    <name type="scientific">Marinobacter adhaerens</name>
    <dbReference type="NCBI Taxonomy" id="1033846"/>
    <lineage>
        <taxon>Bacteria</taxon>
        <taxon>Pseudomonadati</taxon>
        <taxon>Pseudomonadota</taxon>
        <taxon>Gammaproteobacteria</taxon>
        <taxon>Pseudomonadales</taxon>
        <taxon>Marinobacteraceae</taxon>
        <taxon>Marinobacter</taxon>
    </lineage>
</organism>
<evidence type="ECO:0000313" key="9">
    <source>
        <dbReference type="Proteomes" id="UP000536442"/>
    </source>
</evidence>
<dbReference type="Pfam" id="PF05175">
    <property type="entry name" value="MTS"/>
    <property type="match status" value="1"/>
</dbReference>
<dbReference type="PANTHER" id="PTHR47816">
    <property type="entry name" value="RIBOSOMAL RNA SMALL SUBUNIT METHYLTRANSFERASE C"/>
    <property type="match status" value="1"/>
</dbReference>
<dbReference type="InterPro" id="IPR046977">
    <property type="entry name" value="RsmC/RlmG"/>
</dbReference>
<dbReference type="AlphaFoldDB" id="A0A851HRS7"/>
<reference evidence="8 9" key="1">
    <citation type="submission" date="2020-03" db="EMBL/GenBank/DDBJ databases">
        <title>Metagenomic, metatranscriptomic, and metabolomic analyses revealed the key microbes and metabolic features during the fermentation of ganjang, Korean traditional soy sauce.</title>
        <authorList>
            <person name="Chun B.H."/>
            <person name="Jeon C.O."/>
        </authorList>
    </citation>
    <scope>NUCLEOTIDE SEQUENCE [LARGE SCALE GENOMIC DNA]</scope>
    <source>
        <strain evidence="8 9">KG14</strain>
    </source>
</reference>
<proteinExistence type="predicted"/>
<evidence type="ECO:0000259" key="6">
    <source>
        <dbReference type="Pfam" id="PF05175"/>
    </source>
</evidence>
<keyword evidence="1" id="KW-0963">Cytoplasm</keyword>
<dbReference type="Proteomes" id="UP000536442">
    <property type="component" value="Unassembled WGS sequence"/>
</dbReference>
<dbReference type="GO" id="GO:0008990">
    <property type="term" value="F:rRNA (guanine-N2-)-methyltransferase activity"/>
    <property type="evidence" value="ECO:0007669"/>
    <property type="project" value="InterPro"/>
</dbReference>
<gene>
    <name evidence="8" type="ORF">HLV39_09160</name>
</gene>
<dbReference type="InterPro" id="IPR058679">
    <property type="entry name" value="RlmG_N"/>
</dbReference>
<dbReference type="PANTHER" id="PTHR47816:SF5">
    <property type="entry name" value="RIBOSOMAL RNA LARGE SUBUNIT METHYLTRANSFERASE G"/>
    <property type="match status" value="1"/>
</dbReference>
<keyword evidence="2" id="KW-0698">rRNA processing</keyword>
<dbReference type="InterPro" id="IPR029063">
    <property type="entry name" value="SAM-dependent_MTases_sf"/>
</dbReference>
<keyword evidence="5" id="KW-0949">S-adenosyl-L-methionine</keyword>
<keyword evidence="9" id="KW-1185">Reference proteome</keyword>
<feature type="domain" description="RlmG N-terminal" evidence="7">
    <location>
        <begin position="8"/>
        <end position="183"/>
    </location>
</feature>
<evidence type="ECO:0000313" key="8">
    <source>
        <dbReference type="EMBL" id="NWN91657.1"/>
    </source>
</evidence>
<keyword evidence="3 8" id="KW-0489">Methyltransferase</keyword>
<accession>A0A851HRS7</accession>
<evidence type="ECO:0000259" key="7">
    <source>
        <dbReference type="Pfam" id="PF26049"/>
    </source>
</evidence>
<dbReference type="InterPro" id="IPR007848">
    <property type="entry name" value="Small_mtfrase_dom"/>
</dbReference>
<dbReference type="GO" id="GO:0003676">
    <property type="term" value="F:nucleic acid binding"/>
    <property type="evidence" value="ECO:0007669"/>
    <property type="project" value="InterPro"/>
</dbReference>
<dbReference type="SUPFAM" id="SSF53335">
    <property type="entry name" value="S-adenosyl-L-methionine-dependent methyltransferases"/>
    <property type="match status" value="2"/>
</dbReference>
<evidence type="ECO:0000256" key="5">
    <source>
        <dbReference type="ARBA" id="ARBA00022691"/>
    </source>
</evidence>
<dbReference type="PROSITE" id="PS00092">
    <property type="entry name" value="N6_MTASE"/>
    <property type="match status" value="1"/>
</dbReference>
<keyword evidence="4 8" id="KW-0808">Transferase</keyword>
<protein>
    <submittedName>
        <fullName evidence="8">Class I SAM-dependent methyltransferase</fullName>
    </submittedName>
</protein>
<evidence type="ECO:0000256" key="2">
    <source>
        <dbReference type="ARBA" id="ARBA00022552"/>
    </source>
</evidence>